<proteinExistence type="predicted"/>
<evidence type="ECO:0000313" key="1">
    <source>
        <dbReference type="EMBL" id="PMD57930.1"/>
    </source>
</evidence>
<protein>
    <submittedName>
        <fullName evidence="1">Uncharacterized protein</fullName>
    </submittedName>
</protein>
<dbReference type="EMBL" id="KZ613841">
    <property type="protein sequence ID" value="PMD57930.1"/>
    <property type="molecule type" value="Genomic_DNA"/>
</dbReference>
<name>A0A2J6T4H1_9HELO</name>
<dbReference type="RefSeq" id="XP_024734834.1">
    <property type="nucleotide sequence ID" value="XM_024871257.1"/>
</dbReference>
<evidence type="ECO:0000313" key="2">
    <source>
        <dbReference type="Proteomes" id="UP000235371"/>
    </source>
</evidence>
<accession>A0A2J6T4H1</accession>
<keyword evidence="2" id="KW-1185">Reference proteome</keyword>
<dbReference type="InParanoid" id="A0A2J6T4H1"/>
<dbReference type="AlphaFoldDB" id="A0A2J6T4H1"/>
<organism evidence="1 2">
    <name type="scientific">Hyaloscypha bicolor E</name>
    <dbReference type="NCBI Taxonomy" id="1095630"/>
    <lineage>
        <taxon>Eukaryota</taxon>
        <taxon>Fungi</taxon>
        <taxon>Dikarya</taxon>
        <taxon>Ascomycota</taxon>
        <taxon>Pezizomycotina</taxon>
        <taxon>Leotiomycetes</taxon>
        <taxon>Helotiales</taxon>
        <taxon>Hyaloscyphaceae</taxon>
        <taxon>Hyaloscypha</taxon>
        <taxon>Hyaloscypha bicolor</taxon>
    </lineage>
</organism>
<dbReference type="GeneID" id="36579339"/>
<dbReference type="Proteomes" id="UP000235371">
    <property type="component" value="Unassembled WGS sequence"/>
</dbReference>
<gene>
    <name evidence="1" type="ORF">K444DRAFT_23398</name>
</gene>
<sequence length="80" mass="9183">MVGEAQLEFRMPTFRKSDNSGDELFSWAGRQHEVSFKLHFHMLCSLGFHFFVAILTLACKPSKNRSTPHSTHPISSTRFL</sequence>
<reference evidence="1 2" key="1">
    <citation type="submission" date="2016-04" db="EMBL/GenBank/DDBJ databases">
        <title>A degradative enzymes factory behind the ericoid mycorrhizal symbiosis.</title>
        <authorList>
            <consortium name="DOE Joint Genome Institute"/>
            <person name="Martino E."/>
            <person name="Morin E."/>
            <person name="Grelet G."/>
            <person name="Kuo A."/>
            <person name="Kohler A."/>
            <person name="Daghino S."/>
            <person name="Barry K."/>
            <person name="Choi C."/>
            <person name="Cichocki N."/>
            <person name="Clum A."/>
            <person name="Copeland A."/>
            <person name="Hainaut M."/>
            <person name="Haridas S."/>
            <person name="Labutti K."/>
            <person name="Lindquist E."/>
            <person name="Lipzen A."/>
            <person name="Khouja H.-R."/>
            <person name="Murat C."/>
            <person name="Ohm R."/>
            <person name="Olson A."/>
            <person name="Spatafora J."/>
            <person name="Veneault-Fourrey C."/>
            <person name="Henrissat B."/>
            <person name="Grigoriev I."/>
            <person name="Martin F."/>
            <person name="Perotto S."/>
        </authorList>
    </citation>
    <scope>NUCLEOTIDE SEQUENCE [LARGE SCALE GENOMIC DNA]</scope>
    <source>
        <strain evidence="1 2">E</strain>
    </source>
</reference>